<evidence type="ECO:0000256" key="4">
    <source>
        <dbReference type="PIRSR" id="PIRSR606118-50"/>
    </source>
</evidence>
<dbReference type="CDD" id="cd03769">
    <property type="entry name" value="SR_IS607_transposase_like"/>
    <property type="match status" value="1"/>
</dbReference>
<dbReference type="PROSITE" id="PS51736">
    <property type="entry name" value="RECOMBINASES_3"/>
    <property type="match status" value="1"/>
</dbReference>
<evidence type="ECO:0000256" key="3">
    <source>
        <dbReference type="ARBA" id="ARBA00023172"/>
    </source>
</evidence>
<keyword evidence="3" id="KW-0233">DNA recombination</keyword>
<feature type="domain" description="Resolvase/invertase-type recombinase catalytic" evidence="6">
    <location>
        <begin position="48"/>
        <end position="185"/>
    </location>
</feature>
<dbReference type="GO" id="GO:0000150">
    <property type="term" value="F:DNA strand exchange activity"/>
    <property type="evidence" value="ECO:0007669"/>
    <property type="project" value="InterPro"/>
</dbReference>
<keyword evidence="1" id="KW-0229">DNA integration</keyword>
<dbReference type="OrthoDB" id="6717890at2"/>
<dbReference type="PANTHER" id="PTHR36172:SF1">
    <property type="entry name" value="RESOLVASE-RELATED"/>
    <property type="match status" value="1"/>
</dbReference>
<evidence type="ECO:0000259" key="6">
    <source>
        <dbReference type="PROSITE" id="PS51736"/>
    </source>
</evidence>
<comment type="caution">
    <text evidence="7">The sequence shown here is derived from an EMBL/GenBank/DDBJ whole genome shotgun (WGS) entry which is preliminary data.</text>
</comment>
<protein>
    <submittedName>
        <fullName evidence="7">IS607 family transposase</fullName>
    </submittedName>
</protein>
<dbReference type="PROSITE" id="PS00397">
    <property type="entry name" value="RECOMBINASES_1"/>
    <property type="match status" value="1"/>
</dbReference>
<dbReference type="InterPro" id="IPR051491">
    <property type="entry name" value="Recombinase/Transposase-rel"/>
</dbReference>
<evidence type="ECO:0000313" key="8">
    <source>
        <dbReference type="Proteomes" id="UP000315901"/>
    </source>
</evidence>
<dbReference type="InterPro" id="IPR041718">
    <property type="entry name" value="IS607_transposase-like"/>
</dbReference>
<evidence type="ECO:0000256" key="1">
    <source>
        <dbReference type="ARBA" id="ARBA00022908"/>
    </source>
</evidence>
<keyword evidence="8" id="KW-1185">Reference proteome</keyword>
<gene>
    <name evidence="7" type="ORF">FJM67_12465</name>
</gene>
<evidence type="ECO:0000313" key="7">
    <source>
        <dbReference type="EMBL" id="TPE49036.1"/>
    </source>
</evidence>
<proteinExistence type="predicted"/>
<accession>A0A501WT98</accession>
<dbReference type="InterPro" id="IPR036162">
    <property type="entry name" value="Resolvase-like_N_sf"/>
</dbReference>
<dbReference type="GO" id="GO:0015074">
    <property type="term" value="P:DNA integration"/>
    <property type="evidence" value="ECO:0007669"/>
    <property type="project" value="UniProtKB-KW"/>
</dbReference>
<dbReference type="EMBL" id="VFRR01000027">
    <property type="protein sequence ID" value="TPE49036.1"/>
    <property type="molecule type" value="Genomic_DNA"/>
</dbReference>
<dbReference type="AlphaFoldDB" id="A0A501WT98"/>
<dbReference type="Gene3D" id="3.40.50.1390">
    <property type="entry name" value="Resolvase, N-terminal catalytic domain"/>
    <property type="match status" value="1"/>
</dbReference>
<reference evidence="7 8" key="1">
    <citation type="submission" date="2019-06" db="EMBL/GenBank/DDBJ databases">
        <title>A novel bacterium of genus Marinomonas, isolated from coastal sand.</title>
        <authorList>
            <person name="Huang H."/>
            <person name="Mo K."/>
            <person name="Hu Y."/>
        </authorList>
    </citation>
    <scope>NUCLEOTIDE SEQUENCE [LARGE SCALE GENOMIC DNA]</scope>
    <source>
        <strain evidence="7 8">HB171799</strain>
    </source>
</reference>
<dbReference type="InterPro" id="IPR048046">
    <property type="entry name" value="Transpos_IS607"/>
</dbReference>
<dbReference type="SMART" id="SM00857">
    <property type="entry name" value="Resolvase"/>
    <property type="match status" value="1"/>
</dbReference>
<dbReference type="SUPFAM" id="SSF53041">
    <property type="entry name" value="Resolvase-like"/>
    <property type="match status" value="1"/>
</dbReference>
<evidence type="ECO:0000256" key="2">
    <source>
        <dbReference type="ARBA" id="ARBA00023125"/>
    </source>
</evidence>
<evidence type="ECO:0000256" key="5">
    <source>
        <dbReference type="PROSITE-ProRule" id="PRU10137"/>
    </source>
</evidence>
<organism evidence="7 8">
    <name type="scientific">Maribrevibacterium harenarium</name>
    <dbReference type="NCBI Taxonomy" id="2589817"/>
    <lineage>
        <taxon>Bacteria</taxon>
        <taxon>Pseudomonadati</taxon>
        <taxon>Pseudomonadota</taxon>
        <taxon>Gammaproteobacteria</taxon>
        <taxon>Oceanospirillales</taxon>
        <taxon>Oceanospirillaceae</taxon>
        <taxon>Maribrevibacterium</taxon>
    </lineage>
</organism>
<dbReference type="PANTHER" id="PTHR36172">
    <property type="match status" value="1"/>
</dbReference>
<dbReference type="InterPro" id="IPR006119">
    <property type="entry name" value="Resolv_N"/>
</dbReference>
<name>A0A501WT98_9GAMM</name>
<dbReference type="NCBIfam" id="NF033518">
    <property type="entry name" value="transpos_IS607"/>
    <property type="match status" value="1"/>
</dbReference>
<dbReference type="Pfam" id="PF00239">
    <property type="entry name" value="Resolvase"/>
    <property type="match status" value="1"/>
</dbReference>
<dbReference type="Gene3D" id="1.10.287.2170">
    <property type="match status" value="1"/>
</dbReference>
<feature type="active site" description="O-(5'-phospho-DNA)-serine intermediate" evidence="4 5">
    <location>
        <position position="56"/>
    </location>
</feature>
<sequence length="185" mass="20548">MKLSDWAKKQGISYRTAWNHFRSGKLPVPARQLPTGTIIVDDVINGTKAVIYARVSSSDQKKDLEGQINRCLNFANSQGIPVSNTVFEIGSGMNGKRKKLLQLLADPEMTHIIVEHRDRLMLFGSEFVEASLSARGVKLVIADQSELTDDLVQDMISVLTSFCARLYGRRSAKNRAHKAMEATKA</sequence>
<dbReference type="Proteomes" id="UP000315901">
    <property type="component" value="Unassembled WGS sequence"/>
</dbReference>
<dbReference type="RefSeq" id="WP_140589823.1">
    <property type="nucleotide sequence ID" value="NZ_VFRR01000027.1"/>
</dbReference>
<dbReference type="InterPro" id="IPR006118">
    <property type="entry name" value="Recombinase_CS"/>
</dbReference>
<dbReference type="GO" id="GO:0003677">
    <property type="term" value="F:DNA binding"/>
    <property type="evidence" value="ECO:0007669"/>
    <property type="project" value="UniProtKB-KW"/>
</dbReference>
<keyword evidence="2" id="KW-0238">DNA-binding</keyword>
<dbReference type="FunFam" id="3.40.50.1390:FF:000002">
    <property type="entry name" value="ORF1 in transposon ISC1904"/>
    <property type="match status" value="1"/>
</dbReference>